<dbReference type="InterPro" id="IPR001680">
    <property type="entry name" value="WD40_rpt"/>
</dbReference>
<proteinExistence type="inferred from homology"/>
<dbReference type="SUPFAM" id="SSF50978">
    <property type="entry name" value="WD40 repeat-like"/>
    <property type="match status" value="1"/>
</dbReference>
<dbReference type="GO" id="GO:0000445">
    <property type="term" value="C:THO complex part of transcription export complex"/>
    <property type="evidence" value="ECO:0007669"/>
    <property type="project" value="TreeGrafter"/>
</dbReference>
<dbReference type="Proteomes" id="UP000070544">
    <property type="component" value="Unassembled WGS sequence"/>
</dbReference>
<protein>
    <submittedName>
        <fullName evidence="5">WD40 repeat-like protein</fullName>
    </submittedName>
</protein>
<dbReference type="OrthoDB" id="340259at2759"/>
<dbReference type="AlphaFoldDB" id="A0A139AW88"/>
<feature type="repeat" description="WD" evidence="4">
    <location>
        <begin position="70"/>
        <end position="112"/>
    </location>
</feature>
<sequence length="328" mass="36143">MFASPDQLRAVEAARARFSQQSVRELNAHDNVRVHGLEWNIEGTRLATCGADKFIKIINVGGTSKETLTLRGHSDAVNTVCWDPSARDRLVSGSKDRTVKIWDQRTAKCEKTFTTTHENVCLAFSPDGKHVAVADRSEVVTLIDVRQGKPLTEAKMSNEVNELLYTLTGDYLLVATLDGDIMVLGAQDMVKVHTVRGHMANIYSIKIDPKGRYLASGAADGIVSIFDAYELICLRTYTNTEGPVRTISFSHDGDFLAAGSEETSIEIFHTETCLPVAKVAPPTQSYNCNVVAWHPHRNILAHVGDPHESGRHQSGSIRIVNFERDSGR</sequence>
<comment type="similarity">
    <text evidence="3">Belongs to the THOC3 family.</text>
</comment>
<dbReference type="PANTHER" id="PTHR22839">
    <property type="entry name" value="THO COMPLEX SUBUNIT 3 THO3"/>
    <property type="match status" value="1"/>
</dbReference>
<keyword evidence="2" id="KW-0677">Repeat</keyword>
<gene>
    <name evidence="5" type="ORF">M427DRAFT_349973</name>
</gene>
<evidence type="ECO:0000313" key="5">
    <source>
        <dbReference type="EMBL" id="KXS20990.1"/>
    </source>
</evidence>
<dbReference type="InterPro" id="IPR040132">
    <property type="entry name" value="Tex1/THOC3"/>
</dbReference>
<dbReference type="EMBL" id="KQ965734">
    <property type="protein sequence ID" value="KXS20990.1"/>
    <property type="molecule type" value="Genomic_DNA"/>
</dbReference>
<dbReference type="OMA" id="WNADGRH"/>
<evidence type="ECO:0000256" key="1">
    <source>
        <dbReference type="ARBA" id="ARBA00022574"/>
    </source>
</evidence>
<keyword evidence="1 4" id="KW-0853">WD repeat</keyword>
<accession>A0A139AW88</accession>
<evidence type="ECO:0000256" key="3">
    <source>
        <dbReference type="ARBA" id="ARBA00046343"/>
    </source>
</evidence>
<dbReference type="SMART" id="SM00320">
    <property type="entry name" value="WD40"/>
    <property type="match status" value="6"/>
</dbReference>
<dbReference type="STRING" id="1344416.A0A139AW88"/>
<dbReference type="PROSITE" id="PS50294">
    <property type="entry name" value="WD_REPEATS_REGION"/>
    <property type="match status" value="2"/>
</dbReference>
<feature type="repeat" description="WD" evidence="4">
    <location>
        <begin position="195"/>
        <end position="227"/>
    </location>
</feature>
<dbReference type="InterPro" id="IPR036322">
    <property type="entry name" value="WD40_repeat_dom_sf"/>
</dbReference>
<evidence type="ECO:0000313" key="6">
    <source>
        <dbReference type="Proteomes" id="UP000070544"/>
    </source>
</evidence>
<name>A0A139AW88_GONPJ</name>
<keyword evidence="6" id="KW-1185">Reference proteome</keyword>
<dbReference type="PROSITE" id="PS50082">
    <property type="entry name" value="WD_REPEATS_2"/>
    <property type="match status" value="2"/>
</dbReference>
<dbReference type="InterPro" id="IPR015943">
    <property type="entry name" value="WD40/YVTN_repeat-like_dom_sf"/>
</dbReference>
<dbReference type="Pfam" id="PF25174">
    <property type="entry name" value="Beta-prop_THOC3"/>
    <property type="match status" value="1"/>
</dbReference>
<dbReference type="PANTHER" id="PTHR22839:SF0">
    <property type="entry name" value="THO COMPLEX SUBUNIT 3"/>
    <property type="match status" value="1"/>
</dbReference>
<dbReference type="GO" id="GO:0006406">
    <property type="term" value="P:mRNA export from nucleus"/>
    <property type="evidence" value="ECO:0007669"/>
    <property type="project" value="InterPro"/>
</dbReference>
<dbReference type="Gene3D" id="2.130.10.10">
    <property type="entry name" value="YVTN repeat-like/Quinoprotein amine dehydrogenase"/>
    <property type="match status" value="2"/>
</dbReference>
<reference evidence="5 6" key="1">
    <citation type="journal article" date="2015" name="Genome Biol. Evol.">
        <title>Phylogenomic analyses indicate that early fungi evolved digesting cell walls of algal ancestors of land plants.</title>
        <authorList>
            <person name="Chang Y."/>
            <person name="Wang S."/>
            <person name="Sekimoto S."/>
            <person name="Aerts A.L."/>
            <person name="Choi C."/>
            <person name="Clum A."/>
            <person name="LaButti K.M."/>
            <person name="Lindquist E.A."/>
            <person name="Yee Ngan C."/>
            <person name="Ohm R.A."/>
            <person name="Salamov A.A."/>
            <person name="Grigoriev I.V."/>
            <person name="Spatafora J.W."/>
            <person name="Berbee M.L."/>
        </authorList>
    </citation>
    <scope>NUCLEOTIDE SEQUENCE [LARGE SCALE GENOMIC DNA]</scope>
    <source>
        <strain evidence="5 6">JEL478</strain>
    </source>
</reference>
<dbReference type="CDD" id="cd00200">
    <property type="entry name" value="WD40"/>
    <property type="match status" value="1"/>
</dbReference>
<organism evidence="5 6">
    <name type="scientific">Gonapodya prolifera (strain JEL478)</name>
    <name type="common">Monoblepharis prolifera</name>
    <dbReference type="NCBI Taxonomy" id="1344416"/>
    <lineage>
        <taxon>Eukaryota</taxon>
        <taxon>Fungi</taxon>
        <taxon>Fungi incertae sedis</taxon>
        <taxon>Chytridiomycota</taxon>
        <taxon>Chytridiomycota incertae sedis</taxon>
        <taxon>Monoblepharidomycetes</taxon>
        <taxon>Monoblepharidales</taxon>
        <taxon>Gonapodyaceae</taxon>
        <taxon>Gonapodya</taxon>
    </lineage>
</organism>
<evidence type="ECO:0000256" key="2">
    <source>
        <dbReference type="ARBA" id="ARBA00022737"/>
    </source>
</evidence>
<evidence type="ECO:0000256" key="4">
    <source>
        <dbReference type="PROSITE-ProRule" id="PRU00221"/>
    </source>
</evidence>